<accession>A0A2W5TM74</accession>
<feature type="compositionally biased region" description="Pro residues" evidence="1">
    <location>
        <begin position="693"/>
        <end position="702"/>
    </location>
</feature>
<dbReference type="EMBL" id="QFQS01000003">
    <property type="protein sequence ID" value="PZQ96827.1"/>
    <property type="molecule type" value="Genomic_DNA"/>
</dbReference>
<feature type="compositionally biased region" description="Low complexity" evidence="1">
    <location>
        <begin position="703"/>
        <end position="732"/>
    </location>
</feature>
<reference evidence="3 4" key="1">
    <citation type="submission" date="2017-08" db="EMBL/GenBank/DDBJ databases">
        <title>Infants hospitalized years apart are colonized by the same room-sourced microbial strains.</title>
        <authorList>
            <person name="Brooks B."/>
            <person name="Olm M.R."/>
            <person name="Firek B.A."/>
            <person name="Baker R."/>
            <person name="Thomas B.C."/>
            <person name="Morowitz M.J."/>
            <person name="Banfield J.F."/>
        </authorList>
    </citation>
    <scope>NUCLEOTIDE SEQUENCE [LARGE SCALE GENOMIC DNA]</scope>
    <source>
        <strain evidence="3">S2_003_000_R2_11</strain>
    </source>
</reference>
<evidence type="ECO:0000313" key="3">
    <source>
        <dbReference type="EMBL" id="PZQ96827.1"/>
    </source>
</evidence>
<evidence type="ECO:0000256" key="1">
    <source>
        <dbReference type="SAM" id="MobiDB-lite"/>
    </source>
</evidence>
<comment type="caution">
    <text evidence="3">The sequence shown here is derived from an EMBL/GenBank/DDBJ whole genome shotgun (WGS) entry which is preliminary data.</text>
</comment>
<feature type="region of interest" description="Disordered" evidence="1">
    <location>
        <begin position="881"/>
        <end position="907"/>
    </location>
</feature>
<feature type="region of interest" description="Disordered" evidence="1">
    <location>
        <begin position="692"/>
        <end position="780"/>
    </location>
</feature>
<name>A0A2W5TM74_CERSP</name>
<evidence type="ECO:0008006" key="5">
    <source>
        <dbReference type="Google" id="ProtNLM"/>
    </source>
</evidence>
<evidence type="ECO:0000256" key="2">
    <source>
        <dbReference type="SAM" id="Phobius"/>
    </source>
</evidence>
<dbReference type="SUPFAM" id="SSF53067">
    <property type="entry name" value="Actin-like ATPase domain"/>
    <property type="match status" value="1"/>
</dbReference>
<dbReference type="Proteomes" id="UP000248975">
    <property type="component" value="Unassembled WGS sequence"/>
</dbReference>
<dbReference type="Gene3D" id="3.30.420.380">
    <property type="match status" value="1"/>
</dbReference>
<feature type="compositionally biased region" description="Pro residues" evidence="1">
    <location>
        <begin position="314"/>
        <end position="329"/>
    </location>
</feature>
<feature type="region of interest" description="Disordered" evidence="1">
    <location>
        <begin position="506"/>
        <end position="534"/>
    </location>
</feature>
<feature type="region of interest" description="Disordered" evidence="1">
    <location>
        <begin position="309"/>
        <end position="381"/>
    </location>
</feature>
<keyword evidence="2" id="KW-0812">Transmembrane</keyword>
<sequence>MKPSFALNFTDDSIGLLHRTSRGWLEVGAVPLDEPDLGRAVAYLRGSALGLEPRGVTTKLVIPNSQVRYLTLKAPGPDATSRRAQIKAELEGRTPYAVEDLVFDWWGKGSAVQVAVVARETLEEAEAFATENRLNPVSFVAIPEPGEFGAEPWFGPTALAATLLQPGEKVDRDQDPVQVVGRAPKADFTEPTPIAEQDADKAAPEPEAGIGLPVEAVLEPVISVLEPALAPEPKAIAEPRVAAPAKPPLSEKPAQHDEVKETLAVAPPPDSLPESRPQQAPELPTPEVVVEAPAATQPASEKTANLLVEDPLDDIPPPRPSVLPPPPLRATPTNALPRKPVATAPHPAAKAIVQPPQAPKRNLPPAPSRLSPVPGGGGDRGAKLAVPVPEAEWPLERVTNAARMAQGKGEAARASVVTAPSIPIQRERRLSVVPPAAEDRSEGTAAASRAAQQPSTVFGTPPVRQRGKPRFLGLILTLILLGILAAVFVWSSIFLASSGDGEAPAVAATSSEQAETVASMEEPEAALPDASAQEVALGPTDQIETSADDEMLADGQDPELLGSEAFDSPDLALDVEPIVAEGAVVEAAPIEVAAEPEAAVESAIFAQPDTSDTPSPNPSDEPQDEIFLAMVDPAVATSDAVALTPPIANTDSAPLSQGAPPPFGTLYQFDASGLIIPTPEGVITPDGVRLVAGPPPRIPPERPAALAEPAEASTAAAADPVATAGAATVAEPAPLPSDPALANARPRLRPAELMPPATAESDDDASLGGGEPAVRVSSLKPRARPAEIIANGEAQLAAADAAMTAATSAAVQAASASLVVSADPSNSQLAIAVSRKPAPRPKDFSPAIEAAVSAAAADATLSIASPPAAQPAAAEPEIKLASLSPSEDARNAEVDEPEVTKSAPSIPTKASVAKQATFKNAINLGKTNLIGVYGTSANRYAMVRNDNGRFVKVEVGDRIDGGRVAAISDRELSYIKNGQTVTLKLPKG</sequence>
<proteinExistence type="predicted"/>
<evidence type="ECO:0000313" key="4">
    <source>
        <dbReference type="Proteomes" id="UP000248975"/>
    </source>
</evidence>
<organism evidence="3 4">
    <name type="scientific">Cereibacter sphaeroides</name>
    <name type="common">Rhodobacter sphaeroides</name>
    <dbReference type="NCBI Taxonomy" id="1063"/>
    <lineage>
        <taxon>Bacteria</taxon>
        <taxon>Pseudomonadati</taxon>
        <taxon>Pseudomonadota</taxon>
        <taxon>Alphaproteobacteria</taxon>
        <taxon>Rhodobacterales</taxon>
        <taxon>Paracoccaceae</taxon>
        <taxon>Cereibacter</taxon>
    </lineage>
</organism>
<keyword evidence="2" id="KW-1133">Transmembrane helix</keyword>
<keyword evidence="2" id="KW-0472">Membrane</keyword>
<gene>
    <name evidence="3" type="ORF">DI533_14720</name>
</gene>
<feature type="transmembrane region" description="Helical" evidence="2">
    <location>
        <begin position="471"/>
        <end position="490"/>
    </location>
</feature>
<feature type="region of interest" description="Disordered" evidence="1">
    <location>
        <begin position="239"/>
        <end position="285"/>
    </location>
</feature>
<feature type="region of interest" description="Disordered" evidence="1">
    <location>
        <begin position="433"/>
        <end position="463"/>
    </location>
</feature>
<dbReference type="AlphaFoldDB" id="A0A2W5TM74"/>
<feature type="region of interest" description="Disordered" evidence="1">
    <location>
        <begin position="183"/>
        <end position="207"/>
    </location>
</feature>
<dbReference type="InterPro" id="IPR043129">
    <property type="entry name" value="ATPase_NBD"/>
</dbReference>
<protein>
    <recommendedName>
        <fullName evidence="5">Translation initiation factor 2</fullName>
    </recommendedName>
</protein>
<feature type="compositionally biased region" description="Pro residues" evidence="1">
    <location>
        <begin position="356"/>
        <end position="367"/>
    </location>
</feature>